<dbReference type="EMBL" id="JABWDY010041048">
    <property type="protein sequence ID" value="KAF5177683.1"/>
    <property type="molecule type" value="Genomic_DNA"/>
</dbReference>
<evidence type="ECO:0000313" key="4">
    <source>
        <dbReference type="EMBL" id="KAF5177683.1"/>
    </source>
</evidence>
<evidence type="ECO:0000256" key="1">
    <source>
        <dbReference type="ARBA" id="ARBA00007381"/>
    </source>
</evidence>
<reference evidence="4 5" key="1">
    <citation type="submission" date="2020-06" db="EMBL/GenBank/DDBJ databases">
        <title>Transcriptomic and genomic resources for Thalictrum thalictroides and T. hernandezii: Facilitating candidate gene discovery in an emerging model plant lineage.</title>
        <authorList>
            <person name="Arias T."/>
            <person name="Riano-Pachon D.M."/>
            <person name="Di Stilio V.S."/>
        </authorList>
    </citation>
    <scope>NUCLEOTIDE SEQUENCE [LARGE SCALE GENOMIC DNA]</scope>
    <source>
        <strain evidence="5">cv. WT478/WT964</strain>
        <tissue evidence="4">Leaves</tissue>
    </source>
</reference>
<evidence type="ECO:0000313" key="5">
    <source>
        <dbReference type="Proteomes" id="UP000554482"/>
    </source>
</evidence>
<protein>
    <submittedName>
        <fullName evidence="4">Chaperone protein dnak</fullName>
    </submittedName>
</protein>
<dbReference type="AlphaFoldDB" id="A0A7J6UYF2"/>
<dbReference type="Proteomes" id="UP000554482">
    <property type="component" value="Unassembled WGS sequence"/>
</dbReference>
<dbReference type="GO" id="GO:0140662">
    <property type="term" value="F:ATP-dependent protein folding chaperone"/>
    <property type="evidence" value="ECO:0007669"/>
    <property type="project" value="InterPro"/>
</dbReference>
<dbReference type="GO" id="GO:0005524">
    <property type="term" value="F:ATP binding"/>
    <property type="evidence" value="ECO:0007669"/>
    <property type="project" value="UniProtKB-KW"/>
</dbReference>
<dbReference type="PRINTS" id="PR00301">
    <property type="entry name" value="HEATSHOCK70"/>
</dbReference>
<organism evidence="4 5">
    <name type="scientific">Thalictrum thalictroides</name>
    <name type="common">Rue-anemone</name>
    <name type="synonym">Anemone thalictroides</name>
    <dbReference type="NCBI Taxonomy" id="46969"/>
    <lineage>
        <taxon>Eukaryota</taxon>
        <taxon>Viridiplantae</taxon>
        <taxon>Streptophyta</taxon>
        <taxon>Embryophyta</taxon>
        <taxon>Tracheophyta</taxon>
        <taxon>Spermatophyta</taxon>
        <taxon>Magnoliopsida</taxon>
        <taxon>Ranunculales</taxon>
        <taxon>Ranunculaceae</taxon>
        <taxon>Thalictroideae</taxon>
        <taxon>Thalictrum</taxon>
    </lineage>
</organism>
<keyword evidence="2" id="KW-0547">Nucleotide-binding</keyword>
<evidence type="ECO:0000256" key="2">
    <source>
        <dbReference type="ARBA" id="ARBA00022741"/>
    </source>
</evidence>
<name>A0A7J6UYF2_THATH</name>
<comment type="caution">
    <text evidence="4">The sequence shown here is derived from an EMBL/GenBank/DDBJ whole genome shotgun (WGS) entry which is preliminary data.</text>
</comment>
<dbReference type="OrthoDB" id="2401965at2759"/>
<sequence>MRRCDLVSSLLSFRSLTPSRCGIQNASFCSSSNSVGNNHFAINLGTTNSYLAVMGEGDTSPKFIQKVPSVIHLKADSHPINTIYGFKRLIGRRFDDPIILKEMEREVSLPYKIVKPPNGYDAWVETSYGHLCSPIKMLHGFSVRMKETAQSYLGHDSEISGFVYTFPAKFSVLEVKAMMEAGKMAGLNQGNFIYEFSAAAISYGLHKKEEGFLFAVVDLGGRTLDVSILERRLLYATGFKLKGPPLCDMFLGGEDFDNALVDYFVSEASNGLTTAKDIPLSSLQRLRRVAEQAKLQLSFTFETEVNVPSISRSDAPDGTVRDLHLTITRSKFESLVKNLIERIKHHCQKCLKDAGITSSDIDEVILVGGMARVPIVEKVVTEIFGKSPSKGEVDPDKAVVLGAAYAAVHRECLGLHMRSSDVEKTF</sequence>
<dbReference type="Gene3D" id="3.90.640.10">
    <property type="entry name" value="Actin, Chain A, domain 4"/>
    <property type="match status" value="1"/>
</dbReference>
<dbReference type="FunFam" id="3.90.640.10:FF:000003">
    <property type="entry name" value="Molecular chaperone DnaK"/>
    <property type="match status" value="1"/>
</dbReference>
<proteinExistence type="inferred from homology"/>
<dbReference type="SUPFAM" id="SSF53067">
    <property type="entry name" value="Actin-like ATPase domain"/>
    <property type="match status" value="2"/>
</dbReference>
<comment type="similarity">
    <text evidence="1">Belongs to the heat shock protein 70 family.</text>
</comment>
<evidence type="ECO:0000256" key="3">
    <source>
        <dbReference type="ARBA" id="ARBA00022840"/>
    </source>
</evidence>
<keyword evidence="3" id="KW-0067">ATP-binding</keyword>
<accession>A0A7J6UYF2</accession>
<dbReference type="InterPro" id="IPR043129">
    <property type="entry name" value="ATPase_NBD"/>
</dbReference>
<dbReference type="Pfam" id="PF00012">
    <property type="entry name" value="HSP70"/>
    <property type="match status" value="1"/>
</dbReference>
<gene>
    <name evidence="4" type="ORF">FRX31_032731</name>
</gene>
<keyword evidence="5" id="KW-1185">Reference proteome</keyword>
<dbReference type="FunFam" id="3.30.420.40:FF:000028">
    <property type="entry name" value="heat shock 70 kDa protein-like"/>
    <property type="match status" value="1"/>
</dbReference>
<dbReference type="PANTHER" id="PTHR19375">
    <property type="entry name" value="HEAT SHOCK PROTEIN 70KDA"/>
    <property type="match status" value="1"/>
</dbReference>
<dbReference type="InterPro" id="IPR013126">
    <property type="entry name" value="Hsp_70_fam"/>
</dbReference>
<dbReference type="Gene3D" id="3.30.420.40">
    <property type="match status" value="2"/>
</dbReference>